<proteinExistence type="predicted"/>
<comment type="caution">
    <text evidence="1">The sequence shown here is derived from an EMBL/GenBank/DDBJ whole genome shotgun (WGS) entry which is preliminary data.</text>
</comment>
<dbReference type="Proteomes" id="UP000294980">
    <property type="component" value="Unassembled WGS sequence"/>
</dbReference>
<reference evidence="1 2" key="1">
    <citation type="submission" date="2019-03" db="EMBL/GenBank/DDBJ databases">
        <title>Genomic Encyclopedia of Type Strains, Phase IV (KMG-IV): sequencing the most valuable type-strain genomes for metagenomic binning, comparative biology and taxonomic classification.</title>
        <authorList>
            <person name="Goeker M."/>
        </authorList>
    </citation>
    <scope>NUCLEOTIDE SEQUENCE [LARGE SCALE GENOMIC DNA]</scope>
    <source>
        <strain evidence="1 2">DSM 23344</strain>
    </source>
</reference>
<evidence type="ECO:0008006" key="3">
    <source>
        <dbReference type="Google" id="ProtNLM"/>
    </source>
</evidence>
<accession>A0A4V2SBR8</accession>
<dbReference type="AlphaFoldDB" id="A0A4V2SBR8"/>
<organism evidence="1 2">
    <name type="scientific">Chromatocurvus halotolerans</name>
    <dbReference type="NCBI Taxonomy" id="1132028"/>
    <lineage>
        <taxon>Bacteria</taxon>
        <taxon>Pseudomonadati</taxon>
        <taxon>Pseudomonadota</taxon>
        <taxon>Gammaproteobacteria</taxon>
        <taxon>Cellvibrionales</taxon>
        <taxon>Halieaceae</taxon>
        <taxon>Chromatocurvus</taxon>
    </lineage>
</organism>
<protein>
    <recommendedName>
        <fullName evidence="3">Neutral/alkaline ceramidase-like enzyme</fullName>
    </recommendedName>
</protein>
<dbReference type="EMBL" id="SLWX01000004">
    <property type="protein sequence ID" value="TCO76560.1"/>
    <property type="molecule type" value="Genomic_DNA"/>
</dbReference>
<name>A0A4V2SBR8_9GAMM</name>
<keyword evidence="2" id="KW-1185">Reference proteome</keyword>
<evidence type="ECO:0000313" key="1">
    <source>
        <dbReference type="EMBL" id="TCO76560.1"/>
    </source>
</evidence>
<evidence type="ECO:0000313" key="2">
    <source>
        <dbReference type="Proteomes" id="UP000294980"/>
    </source>
</evidence>
<gene>
    <name evidence="1" type="ORF">EV688_10414</name>
</gene>
<sequence>MNNGYTSTTFTDDATLGVFFMLKTITVNNGGMRRAFLAALLLSAAAFTHATHAKPPGNLSVAACARDITPVSEGLAEAYEDRFGETPALNHSDPIYMAGFGTGREATDYNDRLWARGVVVKGRGGTLALVSLDLIGYFNNQVDIVREMVEGIDYLVVHSSHQHEGPDTLGIWGPDPTTSGVDPLYLDFVNDAIADCITEASASLVAARVKAGTITTEGLSLGISVDDDGFGVADQVVLKDDHLLAPDTNGRIVDPNLVVLQFTERARKKNVIATVVNFASHPEVLWSANTVLTSDFPHYVRERLEQEYGGTAIWVSGALGALQGPDRIDVSEDGINPVIERSFDFARVHGNQLAERAIAALDRKPGHPAPVIAYSQQKPVAVPLENPYFRFFFATGVLGNGRTLVTDGQPDTSIGFPFPPPFDVIPQALGEGLETEVGVARIGDVGLIVVPTELDPQIGRRYRAALESVEHKLIVGLGNDEIGYQVPSEKFDPSCNQCAPFILAGVPEFCPVVNPDCGTVFQNNIGSQLDPLISDALMESIGDINKVKP</sequence>